<protein>
    <recommendedName>
        <fullName evidence="4">Ig-like domain-containing protein</fullName>
    </recommendedName>
</protein>
<feature type="chain" id="PRO_5041260832" description="Ig-like domain-containing protein" evidence="1">
    <location>
        <begin position="20"/>
        <end position="111"/>
    </location>
</feature>
<dbReference type="AlphaFoldDB" id="A0AA47MMY5"/>
<dbReference type="EMBL" id="JAOPHQ010003455">
    <property type="protein sequence ID" value="KAK0142937.1"/>
    <property type="molecule type" value="Genomic_DNA"/>
</dbReference>
<keyword evidence="3" id="KW-1185">Reference proteome</keyword>
<name>A0AA47MMY5_MERPO</name>
<comment type="caution">
    <text evidence="2">The sequence shown here is derived from an EMBL/GenBank/DDBJ whole genome shotgun (WGS) entry which is preliminary data.</text>
</comment>
<accession>A0AA47MMY5</accession>
<feature type="signal peptide" evidence="1">
    <location>
        <begin position="1"/>
        <end position="19"/>
    </location>
</feature>
<evidence type="ECO:0000256" key="1">
    <source>
        <dbReference type="SAM" id="SignalP"/>
    </source>
</evidence>
<sequence>MSIQLCVCVCVCVSNYVVLHLCHLFSDPDLQVKVSPRGDRSIYLECDSMCGNAPIIWYKNGQYYGQVRSYWEYINSVNSYSCAVEGYERLHSPSQYPTSSMFFHSHHISAV</sequence>
<dbReference type="Proteomes" id="UP001174136">
    <property type="component" value="Unassembled WGS sequence"/>
</dbReference>
<evidence type="ECO:0008006" key="4">
    <source>
        <dbReference type="Google" id="ProtNLM"/>
    </source>
</evidence>
<evidence type="ECO:0000313" key="3">
    <source>
        <dbReference type="Proteomes" id="UP001174136"/>
    </source>
</evidence>
<gene>
    <name evidence="2" type="ORF">N1851_018955</name>
</gene>
<evidence type="ECO:0000313" key="2">
    <source>
        <dbReference type="EMBL" id="KAK0142937.1"/>
    </source>
</evidence>
<proteinExistence type="predicted"/>
<keyword evidence="1" id="KW-0732">Signal</keyword>
<reference evidence="2" key="1">
    <citation type="journal article" date="2023" name="Front. Mar. Sci.">
        <title>A new Merluccius polli reference genome to investigate the effects of global change in West African waters.</title>
        <authorList>
            <person name="Mateo J.L."/>
            <person name="Blanco-Fernandez C."/>
            <person name="Garcia-Vazquez E."/>
            <person name="Machado-Schiaffino G."/>
        </authorList>
    </citation>
    <scope>NUCLEOTIDE SEQUENCE</scope>
    <source>
        <strain evidence="2">C29</strain>
        <tissue evidence="2">Fin</tissue>
    </source>
</reference>
<organism evidence="2 3">
    <name type="scientific">Merluccius polli</name>
    <name type="common">Benguela hake</name>
    <name type="synonym">Merluccius cadenati</name>
    <dbReference type="NCBI Taxonomy" id="89951"/>
    <lineage>
        <taxon>Eukaryota</taxon>
        <taxon>Metazoa</taxon>
        <taxon>Chordata</taxon>
        <taxon>Craniata</taxon>
        <taxon>Vertebrata</taxon>
        <taxon>Euteleostomi</taxon>
        <taxon>Actinopterygii</taxon>
        <taxon>Neopterygii</taxon>
        <taxon>Teleostei</taxon>
        <taxon>Neoteleostei</taxon>
        <taxon>Acanthomorphata</taxon>
        <taxon>Zeiogadaria</taxon>
        <taxon>Gadariae</taxon>
        <taxon>Gadiformes</taxon>
        <taxon>Gadoidei</taxon>
        <taxon>Merlucciidae</taxon>
        <taxon>Merluccius</taxon>
    </lineage>
</organism>